<evidence type="ECO:0000259" key="5">
    <source>
        <dbReference type="PROSITE" id="PS51078"/>
    </source>
</evidence>
<evidence type="ECO:0008006" key="8">
    <source>
        <dbReference type="Google" id="ProtNLM"/>
    </source>
</evidence>
<dbReference type="SUPFAM" id="SSF55781">
    <property type="entry name" value="GAF domain-like"/>
    <property type="match status" value="1"/>
</dbReference>
<keyword evidence="3" id="KW-0804">Transcription</keyword>
<keyword evidence="1" id="KW-0805">Transcription regulation</keyword>
<evidence type="ECO:0000259" key="4">
    <source>
        <dbReference type="PROSITE" id="PS51077"/>
    </source>
</evidence>
<dbReference type="GO" id="GO:0003677">
    <property type="term" value="F:DNA binding"/>
    <property type="evidence" value="ECO:0007669"/>
    <property type="project" value="UniProtKB-KW"/>
</dbReference>
<dbReference type="InterPro" id="IPR005471">
    <property type="entry name" value="Tscrpt_reg_IclR_N"/>
</dbReference>
<dbReference type="GO" id="GO:0045892">
    <property type="term" value="P:negative regulation of DNA-templated transcription"/>
    <property type="evidence" value="ECO:0007669"/>
    <property type="project" value="TreeGrafter"/>
</dbReference>
<sequence length="252" mass="27713">MAGQQRGIQTVELSGEILNLICRSKKSLSLSEIAETLGLAPGSAYKYLISLQRTGLLKRNESTLEFEAGALSLRLGIAKISQNEVVAQSRHLLTQIAEKHEVNVFTSLWSDLNGPTVVFYKEFAGFFNLGFRLGNKMALSTATGRLFAAYKSVHAEENLSLQKAFLPEQEQFLDPVFQRDLADIRALGYSALIDTPTPGISSYAVPVFNSAGQISFAITAFAKTQHLSPEKIQQILVELKVAARDLQERSYA</sequence>
<dbReference type="InterPro" id="IPR036390">
    <property type="entry name" value="WH_DNA-bd_sf"/>
</dbReference>
<dbReference type="RefSeq" id="WP_130148236.1">
    <property type="nucleotide sequence ID" value="NZ_SGSU01000023.1"/>
</dbReference>
<dbReference type="Gene3D" id="3.30.450.40">
    <property type="match status" value="1"/>
</dbReference>
<dbReference type="SUPFAM" id="SSF46785">
    <property type="entry name" value="Winged helix' DNA-binding domain"/>
    <property type="match status" value="1"/>
</dbReference>
<evidence type="ECO:0000256" key="2">
    <source>
        <dbReference type="ARBA" id="ARBA00023125"/>
    </source>
</evidence>
<protein>
    <recommendedName>
        <fullName evidence="8">IclR family transcriptional regulator</fullName>
    </recommendedName>
</protein>
<dbReference type="STRING" id="202951.GCA_001485025_01735"/>
<dbReference type="Pfam" id="PF01614">
    <property type="entry name" value="IclR_C"/>
    <property type="match status" value="1"/>
</dbReference>
<dbReference type="GO" id="GO:0003700">
    <property type="term" value="F:DNA-binding transcription factor activity"/>
    <property type="evidence" value="ECO:0007669"/>
    <property type="project" value="TreeGrafter"/>
</dbReference>
<dbReference type="Pfam" id="PF09339">
    <property type="entry name" value="HTH_IclR"/>
    <property type="match status" value="1"/>
</dbReference>
<dbReference type="AlphaFoldDB" id="A0A4Q7AQW4"/>
<dbReference type="EMBL" id="SGSU01000023">
    <property type="protein sequence ID" value="RZG64464.1"/>
    <property type="molecule type" value="Genomic_DNA"/>
</dbReference>
<proteinExistence type="predicted"/>
<dbReference type="PROSITE" id="PS51077">
    <property type="entry name" value="HTH_ICLR"/>
    <property type="match status" value="1"/>
</dbReference>
<dbReference type="Proteomes" id="UP000293483">
    <property type="component" value="Unassembled WGS sequence"/>
</dbReference>
<dbReference type="PANTHER" id="PTHR30136">
    <property type="entry name" value="HELIX-TURN-HELIX TRANSCRIPTIONAL REGULATOR, ICLR FAMILY"/>
    <property type="match status" value="1"/>
</dbReference>
<dbReference type="SMART" id="SM00346">
    <property type="entry name" value="HTH_ICLR"/>
    <property type="match status" value="1"/>
</dbReference>
<dbReference type="PROSITE" id="PS51078">
    <property type="entry name" value="ICLR_ED"/>
    <property type="match status" value="1"/>
</dbReference>
<dbReference type="InterPro" id="IPR029016">
    <property type="entry name" value="GAF-like_dom_sf"/>
</dbReference>
<keyword evidence="2" id="KW-0238">DNA-binding</keyword>
<name>A0A4Q7AQW4_9GAMM</name>
<dbReference type="InterPro" id="IPR014757">
    <property type="entry name" value="Tscrpt_reg_IclR_C"/>
</dbReference>
<evidence type="ECO:0000313" key="6">
    <source>
        <dbReference type="EMBL" id="RZG64464.1"/>
    </source>
</evidence>
<feature type="domain" description="IclR-ED" evidence="5">
    <location>
        <begin position="71"/>
        <end position="252"/>
    </location>
</feature>
<dbReference type="PANTHER" id="PTHR30136:SF8">
    <property type="entry name" value="TRANSCRIPTIONAL REGULATORY PROTEIN"/>
    <property type="match status" value="1"/>
</dbReference>
<reference evidence="6 7" key="1">
    <citation type="submission" date="2019-02" db="EMBL/GenBank/DDBJ databases">
        <title>The Batch Genome Submission of Acinetobacter spp. strains.</title>
        <authorList>
            <person name="Qin J."/>
            <person name="Hu Y."/>
            <person name="Ye H."/>
            <person name="Wei L."/>
            <person name="Feng Y."/>
            <person name="Zong Z."/>
        </authorList>
    </citation>
    <scope>NUCLEOTIDE SEQUENCE [LARGE SCALE GENOMIC DNA]</scope>
    <source>
        <strain evidence="6 7">WCHABo060081</strain>
    </source>
</reference>
<gene>
    <name evidence="6" type="ORF">EXE25_16730</name>
</gene>
<feature type="domain" description="HTH iclR-type" evidence="4">
    <location>
        <begin position="8"/>
        <end position="70"/>
    </location>
</feature>
<dbReference type="InterPro" id="IPR050707">
    <property type="entry name" value="HTH_MetabolicPath_Reg"/>
</dbReference>
<evidence type="ECO:0000256" key="1">
    <source>
        <dbReference type="ARBA" id="ARBA00023015"/>
    </source>
</evidence>
<organism evidence="6 7">
    <name type="scientific">Acinetobacter bouvetii</name>
    <dbReference type="NCBI Taxonomy" id="202951"/>
    <lineage>
        <taxon>Bacteria</taxon>
        <taxon>Pseudomonadati</taxon>
        <taxon>Pseudomonadota</taxon>
        <taxon>Gammaproteobacteria</taxon>
        <taxon>Moraxellales</taxon>
        <taxon>Moraxellaceae</taxon>
        <taxon>Acinetobacter</taxon>
    </lineage>
</organism>
<dbReference type="InterPro" id="IPR036388">
    <property type="entry name" value="WH-like_DNA-bd_sf"/>
</dbReference>
<accession>A0A4Q7AQW4</accession>
<comment type="caution">
    <text evidence="6">The sequence shown here is derived from an EMBL/GenBank/DDBJ whole genome shotgun (WGS) entry which is preliminary data.</text>
</comment>
<dbReference type="Gene3D" id="1.10.10.10">
    <property type="entry name" value="Winged helix-like DNA-binding domain superfamily/Winged helix DNA-binding domain"/>
    <property type="match status" value="1"/>
</dbReference>
<evidence type="ECO:0000313" key="7">
    <source>
        <dbReference type="Proteomes" id="UP000293483"/>
    </source>
</evidence>
<evidence type="ECO:0000256" key="3">
    <source>
        <dbReference type="ARBA" id="ARBA00023163"/>
    </source>
</evidence>